<dbReference type="Pfam" id="PF13458">
    <property type="entry name" value="Peripla_BP_6"/>
    <property type="match status" value="1"/>
</dbReference>
<dbReference type="SUPFAM" id="SSF53822">
    <property type="entry name" value="Periplasmic binding protein-like I"/>
    <property type="match status" value="1"/>
</dbReference>
<dbReference type="InterPro" id="IPR018704">
    <property type="entry name" value="SecYEG/CpoB_TPR"/>
</dbReference>
<comment type="caution">
    <text evidence="7">The sequence shown here is derived from an EMBL/GenBank/DDBJ whole genome shotgun (WGS) entry which is preliminary data.</text>
</comment>
<sequence>MNKTVLSFIIIFLCLLTFQSCTQTKPVTIPTAPPKKQKIDIEAATFQKAEQLYQSRAYTEAIDMYLKYITRTTKKEFKDKALMKIGSIYTIQGKFDQATRVYKQLIKEHPDSIFASRAQLGLIYNDYSQKNYENALKQIDPAFTVTHKSDHSRLYLLKGDILLALDRAQESVVAYTYAYEIASQNEVPIIITRARQSISILTQDELQYLINVYQGRFPVVYMLYQQAQNAIKGDNSTQALSILNSIVETYTDHELIPMVQDQIAAIEKGEIFESYTIGCLLPLSGKYRQFGQMALNGALFAHSQFSTLQNVYPVQLKVQDSGETIDDAIGAFEKLLEENVKAIIGPITSDQAEAVALSANANQIPIILLTSREGITLDMEFVFRNFITQELQVRAIVSYAMDELGYHDFAILYPDDPYGQSYMDSFWDAVIEKNGTVRAVNTYSDNQTDFSEPIKKMVGKHFLRPGVSKWRQKKLKPIVDFDALFIPDKPDKIGMIAPQLKYHDINNVQLLGTNLWHSKRLIEISKWYVQNAVFPDLFYCDSQLPHVQQFVSAYEATFEKKPTLWEAITYDSAMILFELLNTGNIQYPMQLKDALIHMTEYRGLTGFMHFDTHGEAQKQLYLLKIKSDDFEEIGLR</sequence>
<dbReference type="Gene3D" id="1.25.40.10">
    <property type="entry name" value="Tetratricopeptide repeat domain"/>
    <property type="match status" value="1"/>
</dbReference>
<evidence type="ECO:0000256" key="4">
    <source>
        <dbReference type="SAM" id="SignalP"/>
    </source>
</evidence>
<dbReference type="Proteomes" id="UP000189670">
    <property type="component" value="Unassembled WGS sequence"/>
</dbReference>
<dbReference type="SUPFAM" id="SSF48452">
    <property type="entry name" value="TPR-like"/>
    <property type="match status" value="1"/>
</dbReference>
<evidence type="ECO:0000256" key="3">
    <source>
        <dbReference type="PROSITE-ProRule" id="PRU00339"/>
    </source>
</evidence>
<accession>A0A1V1P962</accession>
<dbReference type="InterPro" id="IPR019734">
    <property type="entry name" value="TPR_rpt"/>
</dbReference>
<protein>
    <submittedName>
        <fullName evidence="7">Branched-chain amino acid ABC transporter periplasmic protein</fullName>
    </submittedName>
</protein>
<gene>
    <name evidence="7" type="ORF">OMM_02479</name>
</gene>
<dbReference type="SMART" id="SM00028">
    <property type="entry name" value="TPR"/>
    <property type="match status" value="2"/>
</dbReference>
<evidence type="ECO:0000256" key="2">
    <source>
        <dbReference type="ARBA" id="ARBA00022729"/>
    </source>
</evidence>
<name>A0A1V1P962_9BACT</name>
<dbReference type="EMBL" id="ATBP01000267">
    <property type="protein sequence ID" value="ETR71449.1"/>
    <property type="molecule type" value="Genomic_DNA"/>
</dbReference>
<dbReference type="InterPro" id="IPR011990">
    <property type="entry name" value="TPR-like_helical_dom_sf"/>
</dbReference>
<evidence type="ECO:0000259" key="5">
    <source>
        <dbReference type="Pfam" id="PF09976"/>
    </source>
</evidence>
<feature type="domain" description="Ancillary SecYEG translocon subunit/Cell division coordinator CpoB TPR" evidence="5">
    <location>
        <begin position="42"/>
        <end position="189"/>
    </location>
</feature>
<evidence type="ECO:0000256" key="1">
    <source>
        <dbReference type="ARBA" id="ARBA00010062"/>
    </source>
</evidence>
<dbReference type="Pfam" id="PF09976">
    <property type="entry name" value="TPR_21"/>
    <property type="match status" value="1"/>
</dbReference>
<keyword evidence="3" id="KW-0802">TPR repeat</keyword>
<dbReference type="InterPro" id="IPR028082">
    <property type="entry name" value="Peripla_BP_I"/>
</dbReference>
<dbReference type="PROSITE" id="PS50005">
    <property type="entry name" value="TPR"/>
    <property type="match status" value="1"/>
</dbReference>
<evidence type="ECO:0000259" key="6">
    <source>
        <dbReference type="Pfam" id="PF13458"/>
    </source>
</evidence>
<evidence type="ECO:0000313" key="8">
    <source>
        <dbReference type="Proteomes" id="UP000189670"/>
    </source>
</evidence>
<evidence type="ECO:0000313" key="7">
    <source>
        <dbReference type="EMBL" id="ETR71449.1"/>
    </source>
</evidence>
<keyword evidence="2 4" id="KW-0732">Signal</keyword>
<dbReference type="Gene3D" id="3.40.50.2300">
    <property type="match status" value="2"/>
</dbReference>
<organism evidence="7 8">
    <name type="scientific">Candidatus Magnetoglobus multicellularis str. Araruama</name>
    <dbReference type="NCBI Taxonomy" id="890399"/>
    <lineage>
        <taxon>Bacteria</taxon>
        <taxon>Pseudomonadati</taxon>
        <taxon>Thermodesulfobacteriota</taxon>
        <taxon>Desulfobacteria</taxon>
        <taxon>Desulfobacterales</taxon>
        <taxon>Desulfobacteraceae</taxon>
        <taxon>Candidatus Magnetoglobus</taxon>
    </lineage>
</organism>
<dbReference type="AlphaFoldDB" id="A0A1V1P962"/>
<dbReference type="InterPro" id="IPR051010">
    <property type="entry name" value="BCAA_transport"/>
</dbReference>
<feature type="repeat" description="TPR" evidence="3">
    <location>
        <begin position="79"/>
        <end position="112"/>
    </location>
</feature>
<dbReference type="PANTHER" id="PTHR30483:SF6">
    <property type="entry name" value="PERIPLASMIC BINDING PROTEIN OF ABC TRANSPORTER FOR NATURAL AMINO ACIDS"/>
    <property type="match status" value="1"/>
</dbReference>
<proteinExistence type="inferred from homology"/>
<feature type="signal peptide" evidence="4">
    <location>
        <begin position="1"/>
        <end position="22"/>
    </location>
</feature>
<feature type="chain" id="PRO_5010737595" evidence="4">
    <location>
        <begin position="23"/>
        <end position="636"/>
    </location>
</feature>
<dbReference type="CDD" id="cd06339">
    <property type="entry name" value="PBP1_YraM_LppC_lipoprotein-like"/>
    <property type="match status" value="1"/>
</dbReference>
<feature type="domain" description="Leucine-binding protein" evidence="6">
    <location>
        <begin position="275"/>
        <end position="628"/>
    </location>
</feature>
<dbReference type="InterPro" id="IPR028081">
    <property type="entry name" value="Leu-bd"/>
</dbReference>
<comment type="similarity">
    <text evidence="1">Belongs to the leucine-binding protein family.</text>
</comment>
<reference evidence="8" key="1">
    <citation type="submission" date="2012-11" db="EMBL/GenBank/DDBJ databases">
        <authorList>
            <person name="Lucero-Rivera Y.E."/>
            <person name="Tovar-Ramirez D."/>
        </authorList>
    </citation>
    <scope>NUCLEOTIDE SEQUENCE [LARGE SCALE GENOMIC DNA]</scope>
    <source>
        <strain evidence="8">Araruama</strain>
    </source>
</reference>
<dbReference type="PANTHER" id="PTHR30483">
    <property type="entry name" value="LEUCINE-SPECIFIC-BINDING PROTEIN"/>
    <property type="match status" value="1"/>
</dbReference>
<dbReference type="PROSITE" id="PS51257">
    <property type="entry name" value="PROKAR_LIPOPROTEIN"/>
    <property type="match status" value="1"/>
</dbReference>